<reference evidence="5 6" key="1">
    <citation type="submission" date="2018-03" db="EMBL/GenBank/DDBJ databases">
        <title>Draft Genome Sequences of the Obligatory Marine Myxobacteria Enhygromyxa salina SWB005.</title>
        <authorList>
            <person name="Poehlein A."/>
            <person name="Moghaddam J.A."/>
            <person name="Harms H."/>
            <person name="Alanjari M."/>
            <person name="Koenig G.M."/>
            <person name="Daniel R."/>
            <person name="Schaeberle T.F."/>
        </authorList>
    </citation>
    <scope>NUCLEOTIDE SEQUENCE [LARGE SCALE GENOMIC DNA]</scope>
    <source>
        <strain evidence="5 6">SWB005</strain>
    </source>
</reference>
<dbReference type="EC" id="2.7.11.1" evidence="5"/>
<evidence type="ECO:0000259" key="4">
    <source>
        <dbReference type="PROSITE" id="PS50011"/>
    </source>
</evidence>
<dbReference type="PROSITE" id="PS00108">
    <property type="entry name" value="PROTEIN_KINASE_ST"/>
    <property type="match status" value="1"/>
</dbReference>
<dbReference type="AlphaFoldDB" id="A0A2S9YJK6"/>
<dbReference type="PROSITE" id="PS50011">
    <property type="entry name" value="PROTEIN_KINASE_DOM"/>
    <property type="match status" value="1"/>
</dbReference>
<keyword evidence="1 3" id="KW-0547">Nucleotide-binding</keyword>
<dbReference type="InterPro" id="IPR011009">
    <property type="entry name" value="Kinase-like_dom_sf"/>
</dbReference>
<gene>
    <name evidence="5" type="primary">prkC_2</name>
    <name evidence="5" type="ORF">ENSA5_03800</name>
</gene>
<dbReference type="InterPro" id="IPR000719">
    <property type="entry name" value="Prot_kinase_dom"/>
</dbReference>
<keyword evidence="2 3" id="KW-0067">ATP-binding</keyword>
<dbReference type="PROSITE" id="PS00107">
    <property type="entry name" value="PROTEIN_KINASE_ATP"/>
    <property type="match status" value="1"/>
</dbReference>
<dbReference type="GO" id="GO:0004674">
    <property type="term" value="F:protein serine/threonine kinase activity"/>
    <property type="evidence" value="ECO:0007669"/>
    <property type="project" value="UniProtKB-EC"/>
</dbReference>
<dbReference type="GO" id="GO:0005737">
    <property type="term" value="C:cytoplasm"/>
    <property type="evidence" value="ECO:0007669"/>
    <property type="project" value="TreeGrafter"/>
</dbReference>
<keyword evidence="6" id="KW-1185">Reference proteome</keyword>
<evidence type="ECO:0000313" key="5">
    <source>
        <dbReference type="EMBL" id="PRQ05261.1"/>
    </source>
</evidence>
<dbReference type="SMART" id="SM00220">
    <property type="entry name" value="S_TKc"/>
    <property type="match status" value="1"/>
</dbReference>
<proteinExistence type="predicted"/>
<dbReference type="CDD" id="cd14014">
    <property type="entry name" value="STKc_PknB_like"/>
    <property type="match status" value="1"/>
</dbReference>
<dbReference type="RefSeq" id="WP_106389851.1">
    <property type="nucleotide sequence ID" value="NZ_PVNK01000017.1"/>
</dbReference>
<keyword evidence="5" id="KW-0418">Kinase</keyword>
<protein>
    <submittedName>
        <fullName evidence="5">Serine/threonine-protein kinase PrkC</fullName>
        <ecNumber evidence="5">2.7.11.1</ecNumber>
    </submittedName>
</protein>
<dbReference type="InterPro" id="IPR008271">
    <property type="entry name" value="Ser/Thr_kinase_AS"/>
</dbReference>
<dbReference type="Gene3D" id="1.10.510.10">
    <property type="entry name" value="Transferase(Phosphotransferase) domain 1"/>
    <property type="match status" value="1"/>
</dbReference>
<organism evidence="5 6">
    <name type="scientific">Enhygromyxa salina</name>
    <dbReference type="NCBI Taxonomy" id="215803"/>
    <lineage>
        <taxon>Bacteria</taxon>
        <taxon>Pseudomonadati</taxon>
        <taxon>Myxococcota</taxon>
        <taxon>Polyangia</taxon>
        <taxon>Nannocystales</taxon>
        <taxon>Nannocystaceae</taxon>
        <taxon>Enhygromyxa</taxon>
    </lineage>
</organism>
<dbReference type="PANTHER" id="PTHR24361">
    <property type="entry name" value="MITOGEN-ACTIVATED KINASE KINASE KINASE"/>
    <property type="match status" value="1"/>
</dbReference>
<evidence type="ECO:0000256" key="1">
    <source>
        <dbReference type="ARBA" id="ARBA00022741"/>
    </source>
</evidence>
<dbReference type="GO" id="GO:0005524">
    <property type="term" value="F:ATP binding"/>
    <property type="evidence" value="ECO:0007669"/>
    <property type="project" value="UniProtKB-UniRule"/>
</dbReference>
<evidence type="ECO:0000256" key="2">
    <source>
        <dbReference type="ARBA" id="ARBA00022840"/>
    </source>
</evidence>
<dbReference type="InterPro" id="IPR017441">
    <property type="entry name" value="Protein_kinase_ATP_BS"/>
</dbReference>
<accession>A0A2S9YJK6</accession>
<dbReference type="Proteomes" id="UP000237968">
    <property type="component" value="Unassembled WGS sequence"/>
</dbReference>
<name>A0A2S9YJK6_9BACT</name>
<sequence length="316" mass="35663">MSPEPAAQEDAPIGEELDKIDLAPGTMITQSKAYKVVGHLGEGGFGKVYKVFDPIMNRYVALKMMKMNVPEEERRRFRQEARLCGTFMHPNLIRTLEVGTTKEQGLFWFAMEYLEGSDLLGYLNRGQTLTFPQLREVFTQTLHALTHVHARRFVHCDIKPANIFVATDLYDPGLRLVKLIDFGVARDLSDDSPPPSRRIMGDPFYMPPEQTYANPTLDARSDLYALGITFYELVTGGHHPFEDLFEEHPREALLAQRERIPQPPSTFMGPDVDPEHKSDVDGFFATATAKDPNERFPSAEIMSRALAHVVDPQPAS</sequence>
<dbReference type="Pfam" id="PF00069">
    <property type="entry name" value="Pkinase"/>
    <property type="match status" value="1"/>
</dbReference>
<keyword evidence="5" id="KW-0808">Transferase</keyword>
<dbReference type="InterPro" id="IPR053235">
    <property type="entry name" value="Ser_Thr_kinase"/>
</dbReference>
<feature type="binding site" evidence="3">
    <location>
        <position position="63"/>
    </location>
    <ligand>
        <name>ATP</name>
        <dbReference type="ChEBI" id="CHEBI:30616"/>
    </ligand>
</feature>
<feature type="domain" description="Protein kinase" evidence="4">
    <location>
        <begin position="34"/>
        <end position="311"/>
    </location>
</feature>
<dbReference type="OrthoDB" id="9801841at2"/>
<evidence type="ECO:0000256" key="3">
    <source>
        <dbReference type="PROSITE-ProRule" id="PRU10141"/>
    </source>
</evidence>
<comment type="caution">
    <text evidence="5">The sequence shown here is derived from an EMBL/GenBank/DDBJ whole genome shotgun (WGS) entry which is preliminary data.</text>
</comment>
<dbReference type="EMBL" id="PVNK01000017">
    <property type="protein sequence ID" value="PRQ05261.1"/>
    <property type="molecule type" value="Genomic_DNA"/>
</dbReference>
<dbReference type="SUPFAM" id="SSF56112">
    <property type="entry name" value="Protein kinase-like (PK-like)"/>
    <property type="match status" value="1"/>
</dbReference>
<evidence type="ECO:0000313" key="6">
    <source>
        <dbReference type="Proteomes" id="UP000237968"/>
    </source>
</evidence>